<protein>
    <submittedName>
        <fullName evidence="2">Uncharacterized protein</fullName>
    </submittedName>
</protein>
<evidence type="ECO:0000313" key="2">
    <source>
        <dbReference type="EMBL" id="CAA9471858.1"/>
    </source>
</evidence>
<accession>A0A6J4RL99</accession>
<reference evidence="2" key="1">
    <citation type="submission" date="2020-02" db="EMBL/GenBank/DDBJ databases">
        <authorList>
            <person name="Meier V. D."/>
        </authorList>
    </citation>
    <scope>NUCLEOTIDE SEQUENCE</scope>
    <source>
        <strain evidence="2">AVDCRST_MAG58</strain>
    </source>
</reference>
<organism evidence="2">
    <name type="scientific">uncultured Rubrobacteraceae bacterium</name>
    <dbReference type="NCBI Taxonomy" id="349277"/>
    <lineage>
        <taxon>Bacteria</taxon>
        <taxon>Bacillati</taxon>
        <taxon>Actinomycetota</taxon>
        <taxon>Rubrobacteria</taxon>
        <taxon>Rubrobacterales</taxon>
        <taxon>Rubrobacteraceae</taxon>
        <taxon>environmental samples</taxon>
    </lineage>
</organism>
<feature type="compositionally biased region" description="Basic and acidic residues" evidence="1">
    <location>
        <begin position="39"/>
        <end position="53"/>
    </location>
</feature>
<feature type="non-terminal residue" evidence="2">
    <location>
        <position position="53"/>
    </location>
</feature>
<sequence>VEASPQPRWQPGGQPGAVHGLPVPDAPGSAHAGVRRSRRTQEGKSKREIIRCL</sequence>
<gene>
    <name evidence="2" type="ORF">AVDCRST_MAG58-3971</name>
</gene>
<proteinExistence type="predicted"/>
<dbReference type="EMBL" id="CADCVF010000082">
    <property type="protein sequence ID" value="CAA9471858.1"/>
    <property type="molecule type" value="Genomic_DNA"/>
</dbReference>
<feature type="compositionally biased region" description="Low complexity" evidence="1">
    <location>
        <begin position="1"/>
        <end position="12"/>
    </location>
</feature>
<dbReference type="AlphaFoldDB" id="A0A6J4RL99"/>
<feature type="region of interest" description="Disordered" evidence="1">
    <location>
        <begin position="1"/>
        <end position="53"/>
    </location>
</feature>
<feature type="non-terminal residue" evidence="2">
    <location>
        <position position="1"/>
    </location>
</feature>
<name>A0A6J4RL99_9ACTN</name>
<evidence type="ECO:0000256" key="1">
    <source>
        <dbReference type="SAM" id="MobiDB-lite"/>
    </source>
</evidence>